<reference evidence="4 5" key="1">
    <citation type="submission" date="2018-01" db="EMBL/GenBank/DDBJ databases">
        <title>Complete genome sequence of Bacteriovorax stolpii DSM12778.</title>
        <authorList>
            <person name="Tang B."/>
            <person name="Chang J."/>
        </authorList>
    </citation>
    <scope>NUCLEOTIDE SEQUENCE [LARGE SCALE GENOMIC DNA]</scope>
    <source>
        <strain evidence="4 5">DSM 12778</strain>
    </source>
</reference>
<proteinExistence type="predicted"/>
<dbReference type="InterPro" id="IPR032823">
    <property type="entry name" value="BCA_ABC_TP_C"/>
</dbReference>
<gene>
    <name evidence="4" type="primary">livG</name>
    <name evidence="4" type="ORF">C0V70_09200</name>
</gene>
<keyword evidence="1" id="KW-0813">Transport</keyword>
<dbReference type="GO" id="GO:0016887">
    <property type="term" value="F:ATP hydrolysis activity"/>
    <property type="evidence" value="ECO:0007669"/>
    <property type="project" value="InterPro"/>
</dbReference>
<accession>A0A2K9NS11</accession>
<dbReference type="Gene3D" id="3.40.50.300">
    <property type="entry name" value="P-loop containing nucleotide triphosphate hydrolases"/>
    <property type="match status" value="1"/>
</dbReference>
<dbReference type="GO" id="GO:0015808">
    <property type="term" value="P:L-alanine transport"/>
    <property type="evidence" value="ECO:0007669"/>
    <property type="project" value="TreeGrafter"/>
</dbReference>
<dbReference type="GO" id="GO:0005886">
    <property type="term" value="C:plasma membrane"/>
    <property type="evidence" value="ECO:0007669"/>
    <property type="project" value="TreeGrafter"/>
</dbReference>
<dbReference type="RefSeq" id="WP_102243568.1">
    <property type="nucleotide sequence ID" value="NZ_CP025704.1"/>
</dbReference>
<dbReference type="GO" id="GO:0005524">
    <property type="term" value="F:ATP binding"/>
    <property type="evidence" value="ECO:0007669"/>
    <property type="project" value="UniProtKB-KW"/>
</dbReference>
<dbReference type="GO" id="GO:1903806">
    <property type="term" value="P:L-isoleucine import across plasma membrane"/>
    <property type="evidence" value="ECO:0007669"/>
    <property type="project" value="TreeGrafter"/>
</dbReference>
<dbReference type="Pfam" id="PF12399">
    <property type="entry name" value="BCA_ABC_TP_C"/>
    <property type="match status" value="1"/>
</dbReference>
<keyword evidence="2" id="KW-0547">Nucleotide-binding</keyword>
<dbReference type="AlphaFoldDB" id="A0A2K9NS11"/>
<dbReference type="Pfam" id="PF00005">
    <property type="entry name" value="ABC_tran"/>
    <property type="match status" value="1"/>
</dbReference>
<dbReference type="GO" id="GO:1903805">
    <property type="term" value="P:L-valine import across plasma membrane"/>
    <property type="evidence" value="ECO:0007669"/>
    <property type="project" value="TreeGrafter"/>
</dbReference>
<dbReference type="CDD" id="cd03219">
    <property type="entry name" value="ABC_Mj1267_LivG_branched"/>
    <property type="match status" value="1"/>
</dbReference>
<dbReference type="GO" id="GO:0042941">
    <property type="term" value="P:D-alanine transmembrane transport"/>
    <property type="evidence" value="ECO:0007669"/>
    <property type="project" value="TreeGrafter"/>
</dbReference>
<dbReference type="FunFam" id="3.40.50.300:FF:000421">
    <property type="entry name" value="Branched-chain amino acid ABC transporter ATP-binding protein"/>
    <property type="match status" value="1"/>
</dbReference>
<protein>
    <submittedName>
        <fullName evidence="4">High-affinity branched-chain amino acid ABC transporter ATP-binding protein LivG</fullName>
    </submittedName>
</protein>
<dbReference type="GO" id="GO:0005304">
    <property type="term" value="F:L-valine transmembrane transporter activity"/>
    <property type="evidence" value="ECO:0007669"/>
    <property type="project" value="TreeGrafter"/>
</dbReference>
<dbReference type="EMBL" id="CP025704">
    <property type="protein sequence ID" value="AUN98277.1"/>
    <property type="molecule type" value="Genomic_DNA"/>
</dbReference>
<dbReference type="InterPro" id="IPR003593">
    <property type="entry name" value="AAA+_ATPase"/>
</dbReference>
<evidence type="ECO:0000313" key="4">
    <source>
        <dbReference type="EMBL" id="AUN98277.1"/>
    </source>
</evidence>
<evidence type="ECO:0000256" key="3">
    <source>
        <dbReference type="ARBA" id="ARBA00022840"/>
    </source>
</evidence>
<dbReference type="GO" id="GO:0015188">
    <property type="term" value="F:L-isoleucine transmembrane transporter activity"/>
    <property type="evidence" value="ECO:0007669"/>
    <property type="project" value="TreeGrafter"/>
</dbReference>
<dbReference type="PROSITE" id="PS50893">
    <property type="entry name" value="ABC_TRANSPORTER_2"/>
    <property type="match status" value="1"/>
</dbReference>
<organism evidence="4 5">
    <name type="scientific">Bacteriovorax stolpii</name>
    <name type="common">Bdellovibrio stolpii</name>
    <dbReference type="NCBI Taxonomy" id="960"/>
    <lineage>
        <taxon>Bacteria</taxon>
        <taxon>Pseudomonadati</taxon>
        <taxon>Bdellovibrionota</taxon>
        <taxon>Bacteriovoracia</taxon>
        <taxon>Bacteriovoracales</taxon>
        <taxon>Bacteriovoracaceae</taxon>
        <taxon>Bacteriovorax</taxon>
    </lineage>
</organism>
<dbReference type="InterPro" id="IPR027417">
    <property type="entry name" value="P-loop_NTPase"/>
</dbReference>
<name>A0A2K9NS11_BACTC</name>
<dbReference type="GO" id="GO:0015192">
    <property type="term" value="F:L-phenylalanine transmembrane transporter activity"/>
    <property type="evidence" value="ECO:0007669"/>
    <property type="project" value="TreeGrafter"/>
</dbReference>
<sequence length="257" mass="28608">MSLLDVKNVTMRFGGLTAVKDVTFSVGTNDLVAVIGPNGAGKTTLFNTITGIYTPTEGSVTFDGQLVNAKKASAITDLGIARTFQNIRLFNNLTVIDNIKIARHTRINYSFFDGIFKTKKYREEEKKIEADSIELLKLFHLDDKKDYLAKNLPYGAQRKLEMARALATKPKLLLLDEPAAGMNPTETKELSNLIRFIREQFNISVILIEHDMNLVMQIAEKIHVLDYGNLIASGMPAEIQNNKKVIEAYLGADLEGV</sequence>
<dbReference type="InterPro" id="IPR051120">
    <property type="entry name" value="ABC_AA/LPS_Transport"/>
</dbReference>
<dbReference type="SUPFAM" id="SSF52540">
    <property type="entry name" value="P-loop containing nucleoside triphosphate hydrolases"/>
    <property type="match status" value="1"/>
</dbReference>
<evidence type="ECO:0000313" key="5">
    <source>
        <dbReference type="Proteomes" id="UP000235584"/>
    </source>
</evidence>
<evidence type="ECO:0000256" key="2">
    <source>
        <dbReference type="ARBA" id="ARBA00022741"/>
    </source>
</evidence>
<keyword evidence="3 4" id="KW-0067">ATP-binding</keyword>
<dbReference type="PANTHER" id="PTHR45772">
    <property type="entry name" value="CONSERVED COMPONENT OF ABC TRANSPORTER FOR NATURAL AMINO ACIDS-RELATED"/>
    <property type="match status" value="1"/>
</dbReference>
<evidence type="ECO:0000256" key="1">
    <source>
        <dbReference type="ARBA" id="ARBA00022448"/>
    </source>
</evidence>
<dbReference type="KEGG" id="bsto:C0V70_09200"/>
<dbReference type="PANTHER" id="PTHR45772:SF7">
    <property type="entry name" value="AMINO ACID ABC TRANSPORTER ATP-BINDING PROTEIN"/>
    <property type="match status" value="1"/>
</dbReference>
<dbReference type="InterPro" id="IPR003439">
    <property type="entry name" value="ABC_transporter-like_ATP-bd"/>
</dbReference>
<dbReference type="Proteomes" id="UP000235584">
    <property type="component" value="Chromosome"/>
</dbReference>
<keyword evidence="5" id="KW-1185">Reference proteome</keyword>
<dbReference type="SMART" id="SM00382">
    <property type="entry name" value="AAA"/>
    <property type="match status" value="1"/>
</dbReference>